<proteinExistence type="predicted"/>
<organism evidence="1 2">
    <name type="scientific">Dyella solisilvae</name>
    <dbReference type="NCBI Taxonomy" id="1920168"/>
    <lineage>
        <taxon>Bacteria</taxon>
        <taxon>Pseudomonadati</taxon>
        <taxon>Pseudomonadota</taxon>
        <taxon>Gammaproteobacteria</taxon>
        <taxon>Lysobacterales</taxon>
        <taxon>Rhodanobacteraceae</taxon>
        <taxon>Dyella</taxon>
    </lineage>
</organism>
<evidence type="ECO:0000313" key="1">
    <source>
        <dbReference type="EMBL" id="RDI99162.1"/>
    </source>
</evidence>
<dbReference type="AlphaFoldDB" id="A0A370K944"/>
<dbReference type="Proteomes" id="UP000254711">
    <property type="component" value="Unassembled WGS sequence"/>
</dbReference>
<dbReference type="EMBL" id="QQSY01000002">
    <property type="protein sequence ID" value="RDI99162.1"/>
    <property type="molecule type" value="Genomic_DNA"/>
</dbReference>
<evidence type="ECO:0000313" key="2">
    <source>
        <dbReference type="Proteomes" id="UP000254711"/>
    </source>
</evidence>
<name>A0A370K944_9GAMM</name>
<gene>
    <name evidence="1" type="ORF">DVT68_11860</name>
</gene>
<accession>A0A370K944</accession>
<protein>
    <submittedName>
        <fullName evidence="1">Uncharacterized protein</fullName>
    </submittedName>
</protein>
<keyword evidence="2" id="KW-1185">Reference proteome</keyword>
<comment type="caution">
    <text evidence="1">The sequence shown here is derived from an EMBL/GenBank/DDBJ whole genome shotgun (WGS) entry which is preliminary data.</text>
</comment>
<sequence length="142" mass="15173">MSSQLIAFGLRPGSAAVGACEIGSTSHAARRDSCYGSHRPGQGASHNVAPQPTHLIHKRQAPLPLKLRAFLDFVTPRGALAACSTTPTSLLPDRRSSITLAASHMWVRHLYAGGAHGDSRLLDQEQIPQTPMLMRGRCAAML</sequence>
<reference evidence="1 2" key="1">
    <citation type="submission" date="2018-07" db="EMBL/GenBank/DDBJ databases">
        <title>Dyella solisilvae sp. nov., isolated from the pine and broad-leaved mixed forest soil.</title>
        <authorList>
            <person name="Gao Z."/>
            <person name="Qiu L."/>
        </authorList>
    </citation>
    <scope>NUCLEOTIDE SEQUENCE [LARGE SCALE GENOMIC DNA]</scope>
    <source>
        <strain evidence="1 2">DHG54</strain>
    </source>
</reference>